<accession>A0A1H5WHP6</accession>
<keyword evidence="3" id="KW-1185">Reference proteome</keyword>
<name>A0A1H5WHP6_9RHOB</name>
<dbReference type="AlphaFoldDB" id="A0A1H5WHP6"/>
<protein>
    <submittedName>
        <fullName evidence="2">Uncharacterized protein</fullName>
    </submittedName>
</protein>
<dbReference type="RefSeq" id="WP_160006777.1">
    <property type="nucleotide sequence ID" value="NZ_FNUZ01000002.1"/>
</dbReference>
<sequence length="57" mass="6145">MTPVVEHTSEGPSNSPNSWRDLIQSNADASAIEGLALEQLIDFQRASKGAFGQEKKS</sequence>
<dbReference type="EMBL" id="FNUZ01000002">
    <property type="protein sequence ID" value="SEF98863.1"/>
    <property type="molecule type" value="Genomic_DNA"/>
</dbReference>
<evidence type="ECO:0000256" key="1">
    <source>
        <dbReference type="SAM" id="MobiDB-lite"/>
    </source>
</evidence>
<organism evidence="2 3">
    <name type="scientific">Thalassococcus halodurans</name>
    <dbReference type="NCBI Taxonomy" id="373675"/>
    <lineage>
        <taxon>Bacteria</taxon>
        <taxon>Pseudomonadati</taxon>
        <taxon>Pseudomonadota</taxon>
        <taxon>Alphaproteobacteria</taxon>
        <taxon>Rhodobacterales</taxon>
        <taxon>Roseobacteraceae</taxon>
        <taxon>Thalassococcus</taxon>
    </lineage>
</organism>
<feature type="region of interest" description="Disordered" evidence="1">
    <location>
        <begin position="1"/>
        <end position="21"/>
    </location>
</feature>
<dbReference type="Proteomes" id="UP000236752">
    <property type="component" value="Unassembled WGS sequence"/>
</dbReference>
<gene>
    <name evidence="2" type="ORF">SAMN04488045_1440</name>
</gene>
<reference evidence="2 3" key="1">
    <citation type="submission" date="2016-10" db="EMBL/GenBank/DDBJ databases">
        <authorList>
            <person name="de Groot N.N."/>
        </authorList>
    </citation>
    <scope>NUCLEOTIDE SEQUENCE [LARGE SCALE GENOMIC DNA]</scope>
    <source>
        <strain evidence="2 3">DSM 26915</strain>
    </source>
</reference>
<proteinExistence type="predicted"/>
<evidence type="ECO:0000313" key="2">
    <source>
        <dbReference type="EMBL" id="SEF98863.1"/>
    </source>
</evidence>
<dbReference type="OrthoDB" id="7876539at2"/>
<feature type="compositionally biased region" description="Polar residues" evidence="1">
    <location>
        <begin position="10"/>
        <end position="21"/>
    </location>
</feature>
<evidence type="ECO:0000313" key="3">
    <source>
        <dbReference type="Proteomes" id="UP000236752"/>
    </source>
</evidence>